<feature type="compositionally biased region" description="Basic and acidic residues" evidence="8">
    <location>
        <begin position="297"/>
        <end position="308"/>
    </location>
</feature>
<comment type="catalytic activity">
    <reaction evidence="6">
        <text>3'-dephospho-CoA + ATP = ADP + CoA + H(+)</text>
        <dbReference type="Rhea" id="RHEA:18245"/>
        <dbReference type="ChEBI" id="CHEBI:15378"/>
        <dbReference type="ChEBI" id="CHEBI:30616"/>
        <dbReference type="ChEBI" id="CHEBI:57287"/>
        <dbReference type="ChEBI" id="CHEBI:57328"/>
        <dbReference type="ChEBI" id="CHEBI:456216"/>
        <dbReference type="EC" id="2.7.1.24"/>
    </reaction>
</comment>
<keyword evidence="4 6" id="KW-0547">Nucleotide-binding</keyword>
<keyword evidence="6 9" id="KW-0418">Kinase</keyword>
<comment type="function">
    <text evidence="6">Catalyzes the phosphorylation of the 3'-hydroxyl group of dephosphocoenzyme A to form coenzyme A.</text>
</comment>
<dbReference type="GO" id="GO:0005737">
    <property type="term" value="C:cytoplasm"/>
    <property type="evidence" value="ECO:0007669"/>
    <property type="project" value="UniProtKB-SubCell"/>
</dbReference>
<evidence type="ECO:0000313" key="9">
    <source>
        <dbReference type="EMBL" id="RKR30397.1"/>
    </source>
</evidence>
<dbReference type="SUPFAM" id="SSF52540">
    <property type="entry name" value="P-loop containing nucleoside triphosphate hydrolases"/>
    <property type="match status" value="1"/>
</dbReference>
<keyword evidence="5 6" id="KW-0067">ATP-binding</keyword>
<dbReference type="HAMAP" id="MF_00376">
    <property type="entry name" value="Dephospho_CoA_kinase"/>
    <property type="match status" value="1"/>
</dbReference>
<dbReference type="GO" id="GO:0004140">
    <property type="term" value="F:dephospho-CoA kinase activity"/>
    <property type="evidence" value="ECO:0007669"/>
    <property type="project" value="UniProtKB-UniRule"/>
</dbReference>
<evidence type="ECO:0000256" key="3">
    <source>
        <dbReference type="ARBA" id="ARBA00022490"/>
    </source>
</evidence>
<evidence type="ECO:0000256" key="5">
    <source>
        <dbReference type="ARBA" id="ARBA00022840"/>
    </source>
</evidence>
<comment type="pathway">
    <text evidence="6">Cofactor biosynthesis; coenzyme A biosynthesis; CoA from (R)-pantothenate: step 5/5.</text>
</comment>
<dbReference type="GO" id="GO:0005524">
    <property type="term" value="F:ATP binding"/>
    <property type="evidence" value="ECO:0007669"/>
    <property type="project" value="UniProtKB-UniRule"/>
</dbReference>
<dbReference type="NCBIfam" id="TIGR00152">
    <property type="entry name" value="dephospho-CoA kinase"/>
    <property type="match status" value="1"/>
</dbReference>
<feature type="compositionally biased region" description="Low complexity" evidence="8">
    <location>
        <begin position="423"/>
        <end position="434"/>
    </location>
</feature>
<evidence type="ECO:0000256" key="6">
    <source>
        <dbReference type="HAMAP-Rule" id="MF_00376"/>
    </source>
</evidence>
<evidence type="ECO:0000256" key="2">
    <source>
        <dbReference type="ARBA" id="ARBA00011058"/>
    </source>
</evidence>
<reference evidence="9 10" key="1">
    <citation type="submission" date="2018-10" db="EMBL/GenBank/DDBJ databases">
        <title>Genomic Encyclopedia of Type Strains, Phase IV (KMG-IV): sequencing the most valuable type-strain genomes for metagenomic binning, comparative biology and taxonomic classification.</title>
        <authorList>
            <person name="Goeker M."/>
        </authorList>
    </citation>
    <scope>NUCLEOTIDE SEQUENCE [LARGE SCALE GENOMIC DNA]</scope>
    <source>
        <strain evidence="9 10">DSM 25586</strain>
    </source>
</reference>
<evidence type="ECO:0000256" key="7">
    <source>
        <dbReference type="NCBIfam" id="TIGR00152"/>
    </source>
</evidence>
<evidence type="ECO:0000256" key="1">
    <source>
        <dbReference type="ARBA" id="ARBA00008826"/>
    </source>
</evidence>
<dbReference type="RefSeq" id="WP_120950453.1">
    <property type="nucleotide sequence ID" value="NZ_RBIR01000001.1"/>
</dbReference>
<dbReference type="CDD" id="cd02022">
    <property type="entry name" value="DPCK"/>
    <property type="match status" value="1"/>
</dbReference>
<comment type="similarity">
    <text evidence="6">Belongs to the CoaE family.</text>
</comment>
<feature type="region of interest" description="Disordered" evidence="8">
    <location>
        <begin position="292"/>
        <end position="314"/>
    </location>
</feature>
<dbReference type="Gene3D" id="3.40.50.300">
    <property type="entry name" value="P-loop containing nucleotide triphosphate hydrolases"/>
    <property type="match status" value="1"/>
</dbReference>
<feature type="binding site" evidence="6">
    <location>
        <begin position="11"/>
        <end position="16"/>
    </location>
    <ligand>
        <name>ATP</name>
        <dbReference type="ChEBI" id="CHEBI:30616"/>
    </ligand>
</feature>
<dbReference type="EC" id="2.7.1.24" evidence="6 7"/>
<comment type="similarity">
    <text evidence="2">In the C-terminal section; belongs to the UPF0157 (GrpB) family.</text>
</comment>
<dbReference type="PANTHER" id="PTHR10695">
    <property type="entry name" value="DEPHOSPHO-COA KINASE-RELATED"/>
    <property type="match status" value="1"/>
</dbReference>
<keyword evidence="6" id="KW-0808">Transferase</keyword>
<dbReference type="InterPro" id="IPR007344">
    <property type="entry name" value="GrpB/CoaE"/>
</dbReference>
<dbReference type="InterPro" id="IPR001977">
    <property type="entry name" value="Depp_CoAkinase"/>
</dbReference>
<dbReference type="PANTHER" id="PTHR10695:SF46">
    <property type="entry name" value="BIFUNCTIONAL COENZYME A SYNTHASE-RELATED"/>
    <property type="match status" value="1"/>
</dbReference>
<feature type="region of interest" description="Disordered" evidence="8">
    <location>
        <begin position="396"/>
        <end position="449"/>
    </location>
</feature>
<name>A0A495FNT7_9MICC</name>
<evidence type="ECO:0000313" key="10">
    <source>
        <dbReference type="Proteomes" id="UP000276055"/>
    </source>
</evidence>
<dbReference type="NCBIfam" id="NF002879">
    <property type="entry name" value="PRK03333.1"/>
    <property type="match status" value="1"/>
</dbReference>
<dbReference type="EMBL" id="RBIR01000001">
    <property type="protein sequence ID" value="RKR30397.1"/>
    <property type="molecule type" value="Genomic_DNA"/>
</dbReference>
<evidence type="ECO:0000256" key="4">
    <source>
        <dbReference type="ARBA" id="ARBA00022741"/>
    </source>
</evidence>
<dbReference type="Pfam" id="PF04229">
    <property type="entry name" value="GrpB"/>
    <property type="match status" value="1"/>
</dbReference>
<dbReference type="Gene3D" id="3.30.460.10">
    <property type="entry name" value="Beta Polymerase, domain 2"/>
    <property type="match status" value="1"/>
</dbReference>
<dbReference type="GO" id="GO:0015937">
    <property type="term" value="P:coenzyme A biosynthetic process"/>
    <property type="evidence" value="ECO:0007669"/>
    <property type="project" value="UniProtKB-UniRule"/>
</dbReference>
<proteinExistence type="inferred from homology"/>
<keyword evidence="3 6" id="KW-0963">Cytoplasm</keyword>
<comment type="subcellular location">
    <subcellularLocation>
        <location evidence="6">Cytoplasm</location>
    </subcellularLocation>
</comment>
<dbReference type="SUPFAM" id="SSF81301">
    <property type="entry name" value="Nucleotidyltransferase"/>
    <property type="match status" value="1"/>
</dbReference>
<dbReference type="InterPro" id="IPR027417">
    <property type="entry name" value="P-loop_NTPase"/>
</dbReference>
<comment type="caution">
    <text evidence="9">The sequence shown here is derived from an EMBL/GenBank/DDBJ whole genome shotgun (WGS) entry which is preliminary data.</text>
</comment>
<dbReference type="InterPro" id="IPR043519">
    <property type="entry name" value="NT_sf"/>
</dbReference>
<dbReference type="OrthoDB" id="9812943at2"/>
<dbReference type="AlphaFoldDB" id="A0A495FNT7"/>
<dbReference type="PROSITE" id="PS51219">
    <property type="entry name" value="DPCK"/>
    <property type="match status" value="1"/>
</dbReference>
<accession>A0A495FNT7</accession>
<gene>
    <name evidence="6" type="primary">coaE</name>
    <name evidence="9" type="ORF">C8D78_0722</name>
</gene>
<organism evidence="9 10">
    <name type="scientific">Arthrobacter oryzae</name>
    <dbReference type="NCBI Taxonomy" id="409290"/>
    <lineage>
        <taxon>Bacteria</taxon>
        <taxon>Bacillati</taxon>
        <taxon>Actinomycetota</taxon>
        <taxon>Actinomycetes</taxon>
        <taxon>Micrococcales</taxon>
        <taxon>Micrococcaceae</taxon>
        <taxon>Arthrobacter</taxon>
    </lineage>
</organism>
<sequence>MLKIGLTGGIASGKSLAAARLRELGAVLIDADALAREVVEAGTPGLAKVVEAFSAAVLTPDGRLDRPRLGALVFGNPERLAVLNGIIHPLVRERAAALVAAAPAGAVVVQDIPLLVETGQGQNFHLVIVVDAPDDVRVRRMAEHRKMSVEEAHARMAAQASREARLAAADVVLDNSGTPEALRDAIDALWAGRLAPFALNLEGHRIAPRTEGPVLAPADPTWAAQAGRLIGRLRAAVAQDVLAVDHIGSTAVPGLDAKDVIDLQLSVRDLDAADRIAPLLAGAGFPRWPGIISDNPKPSHPDPADWGKRLHGNADPGRPANLHIRVAGSPGWRYALCFRDWLRADAGARADYVAEKKRVAGLHDVDKSTAGYAADKEGWFTDYAWPRMEAWVQRTGWQPPSHADDVGTTGAERPADTASDKPAATGAHAGATGAKRPADTGIGPGTAQS</sequence>
<evidence type="ECO:0000256" key="8">
    <source>
        <dbReference type="SAM" id="MobiDB-lite"/>
    </source>
</evidence>
<protein>
    <recommendedName>
        <fullName evidence="6 7">Dephospho-CoA kinase</fullName>
        <ecNumber evidence="6 7">2.7.1.24</ecNumber>
    </recommendedName>
    <alternativeName>
        <fullName evidence="6">Dephosphocoenzyme A kinase</fullName>
    </alternativeName>
</protein>
<keyword evidence="6" id="KW-0173">Coenzyme A biosynthesis</keyword>
<comment type="similarity">
    <text evidence="1">In the N-terminal section; belongs to the CoaE family.</text>
</comment>
<dbReference type="Pfam" id="PF01121">
    <property type="entry name" value="CoaE"/>
    <property type="match status" value="1"/>
</dbReference>
<dbReference type="UniPathway" id="UPA00241">
    <property type="reaction ID" value="UER00356"/>
</dbReference>
<dbReference type="Proteomes" id="UP000276055">
    <property type="component" value="Unassembled WGS sequence"/>
</dbReference>